<gene>
    <name evidence="1" type="ORF">S03H2_36161</name>
</gene>
<dbReference type="AlphaFoldDB" id="X1I863"/>
<organism evidence="1">
    <name type="scientific">marine sediment metagenome</name>
    <dbReference type="NCBI Taxonomy" id="412755"/>
    <lineage>
        <taxon>unclassified sequences</taxon>
        <taxon>metagenomes</taxon>
        <taxon>ecological metagenomes</taxon>
    </lineage>
</organism>
<name>X1I863_9ZZZZ</name>
<sequence length="104" mass="12071">QLEDDSLPHPDAVTHLLEIMKENKDCACAVTPMVNRDVYKNTSCLQAYSKVEKTGEFIIRRISMDPKLTGVHEIAATGHAFLYYKLKHYPWQIKKRLFVELHNQ</sequence>
<evidence type="ECO:0000313" key="1">
    <source>
        <dbReference type="EMBL" id="GAH53773.1"/>
    </source>
</evidence>
<protein>
    <submittedName>
        <fullName evidence="1">Uncharacterized protein</fullName>
    </submittedName>
</protein>
<proteinExistence type="predicted"/>
<reference evidence="1" key="1">
    <citation type="journal article" date="2014" name="Front. Microbiol.">
        <title>High frequency of phylogenetically diverse reductive dehalogenase-homologous genes in deep subseafloor sedimentary metagenomes.</title>
        <authorList>
            <person name="Kawai M."/>
            <person name="Futagami T."/>
            <person name="Toyoda A."/>
            <person name="Takaki Y."/>
            <person name="Nishi S."/>
            <person name="Hori S."/>
            <person name="Arai W."/>
            <person name="Tsubouchi T."/>
            <person name="Morono Y."/>
            <person name="Uchiyama I."/>
            <person name="Ito T."/>
            <person name="Fujiyama A."/>
            <person name="Inagaki F."/>
            <person name="Takami H."/>
        </authorList>
    </citation>
    <scope>NUCLEOTIDE SEQUENCE</scope>
    <source>
        <strain evidence="1">Expedition CK06-06</strain>
    </source>
</reference>
<accession>X1I863</accession>
<dbReference type="EMBL" id="BARU01022175">
    <property type="protein sequence ID" value="GAH53773.1"/>
    <property type="molecule type" value="Genomic_DNA"/>
</dbReference>
<comment type="caution">
    <text evidence="1">The sequence shown here is derived from an EMBL/GenBank/DDBJ whole genome shotgun (WGS) entry which is preliminary data.</text>
</comment>
<feature type="non-terminal residue" evidence="1">
    <location>
        <position position="1"/>
    </location>
</feature>